<keyword evidence="4" id="KW-0804">Transcription</keyword>
<dbReference type="Pfam" id="PF00196">
    <property type="entry name" value="GerE"/>
    <property type="match status" value="1"/>
</dbReference>
<dbReference type="PROSITE" id="PS50043">
    <property type="entry name" value="HTH_LUXR_2"/>
    <property type="match status" value="1"/>
</dbReference>
<dbReference type="EMBL" id="BAAAQB010000029">
    <property type="protein sequence ID" value="GAA2135528.1"/>
    <property type="molecule type" value="Genomic_DNA"/>
</dbReference>
<dbReference type="PROSITE" id="PS00622">
    <property type="entry name" value="HTH_LUXR_1"/>
    <property type="match status" value="1"/>
</dbReference>
<reference evidence="9" key="1">
    <citation type="journal article" date="2019" name="Int. J. Syst. Evol. Microbiol.">
        <title>The Global Catalogue of Microorganisms (GCM) 10K type strain sequencing project: providing services to taxonomists for standard genome sequencing and annotation.</title>
        <authorList>
            <consortium name="The Broad Institute Genomics Platform"/>
            <consortium name="The Broad Institute Genome Sequencing Center for Infectious Disease"/>
            <person name="Wu L."/>
            <person name="Ma J."/>
        </authorList>
    </citation>
    <scope>NUCLEOTIDE SEQUENCE [LARGE SCALE GENOMIC DNA]</scope>
    <source>
        <strain evidence="9">JCM 15921</strain>
    </source>
</reference>
<evidence type="ECO:0000259" key="6">
    <source>
        <dbReference type="PROSITE" id="PS50043"/>
    </source>
</evidence>
<accession>A0ABP5KPI9</accession>
<dbReference type="SMART" id="SM00448">
    <property type="entry name" value="REC"/>
    <property type="match status" value="1"/>
</dbReference>
<dbReference type="InterPro" id="IPR039420">
    <property type="entry name" value="WalR-like"/>
</dbReference>
<evidence type="ECO:0000256" key="2">
    <source>
        <dbReference type="ARBA" id="ARBA00023015"/>
    </source>
</evidence>
<dbReference type="PANTHER" id="PTHR43214">
    <property type="entry name" value="TWO-COMPONENT RESPONSE REGULATOR"/>
    <property type="match status" value="1"/>
</dbReference>
<feature type="domain" description="HTH luxR-type" evidence="6">
    <location>
        <begin position="150"/>
        <end position="215"/>
    </location>
</feature>
<dbReference type="InterPro" id="IPR011006">
    <property type="entry name" value="CheY-like_superfamily"/>
</dbReference>
<keyword evidence="9" id="KW-1185">Reference proteome</keyword>
<keyword evidence="1 5" id="KW-0597">Phosphoprotein</keyword>
<evidence type="ECO:0000256" key="5">
    <source>
        <dbReference type="PROSITE-ProRule" id="PRU00169"/>
    </source>
</evidence>
<dbReference type="SUPFAM" id="SSF52172">
    <property type="entry name" value="CheY-like"/>
    <property type="match status" value="1"/>
</dbReference>
<dbReference type="InterPro" id="IPR000792">
    <property type="entry name" value="Tscrpt_reg_LuxR_C"/>
</dbReference>
<dbReference type="Proteomes" id="UP001500102">
    <property type="component" value="Unassembled WGS sequence"/>
</dbReference>
<dbReference type="InterPro" id="IPR058245">
    <property type="entry name" value="NreC/VraR/RcsB-like_REC"/>
</dbReference>
<dbReference type="CDD" id="cd06170">
    <property type="entry name" value="LuxR_C_like"/>
    <property type="match status" value="1"/>
</dbReference>
<evidence type="ECO:0000313" key="9">
    <source>
        <dbReference type="Proteomes" id="UP001500102"/>
    </source>
</evidence>
<feature type="modified residue" description="4-aspartylphosphate" evidence="5">
    <location>
        <position position="63"/>
    </location>
</feature>
<sequence length="220" mass="22841">MAVNNIRVFLVDDHPVVRAGLRAMLGDLDGITVVAEAADGGAALAGLARLHTSGEPADVVLMDLQMGTGMDGVTATGRIKAGETGQPAPPVLILTTYDSDADILAAVEAGASGYMLKDAPPEQIRQAVLSAAAGGTALAPEVAARLMGRIRNPEPALSAREIQLLELLATGMGNRAIAKQLFISEATVKTHLVHIYGKLGVDNRTAAIAVATQRRIIRRP</sequence>
<dbReference type="SMART" id="SM00421">
    <property type="entry name" value="HTH_LUXR"/>
    <property type="match status" value="1"/>
</dbReference>
<name>A0ABP5KPI9_9MICC</name>
<dbReference type="Pfam" id="PF00072">
    <property type="entry name" value="Response_reg"/>
    <property type="match status" value="1"/>
</dbReference>
<gene>
    <name evidence="8" type="ORF">GCM10009825_19840</name>
</gene>
<organism evidence="8 9">
    <name type="scientific">Arthrobacter humicola</name>
    <dbReference type="NCBI Taxonomy" id="409291"/>
    <lineage>
        <taxon>Bacteria</taxon>
        <taxon>Bacillati</taxon>
        <taxon>Actinomycetota</taxon>
        <taxon>Actinomycetes</taxon>
        <taxon>Micrococcales</taxon>
        <taxon>Micrococcaceae</taxon>
        <taxon>Arthrobacter</taxon>
    </lineage>
</organism>
<evidence type="ECO:0000256" key="3">
    <source>
        <dbReference type="ARBA" id="ARBA00023125"/>
    </source>
</evidence>
<evidence type="ECO:0000256" key="4">
    <source>
        <dbReference type="ARBA" id="ARBA00023163"/>
    </source>
</evidence>
<dbReference type="Gene3D" id="3.40.50.2300">
    <property type="match status" value="1"/>
</dbReference>
<proteinExistence type="predicted"/>
<dbReference type="InterPro" id="IPR001789">
    <property type="entry name" value="Sig_transdc_resp-reg_receiver"/>
</dbReference>
<evidence type="ECO:0000313" key="8">
    <source>
        <dbReference type="EMBL" id="GAA2135528.1"/>
    </source>
</evidence>
<dbReference type="PRINTS" id="PR00038">
    <property type="entry name" value="HTHLUXR"/>
</dbReference>
<dbReference type="InterPro" id="IPR016032">
    <property type="entry name" value="Sig_transdc_resp-reg_C-effctor"/>
</dbReference>
<evidence type="ECO:0000259" key="7">
    <source>
        <dbReference type="PROSITE" id="PS50110"/>
    </source>
</evidence>
<dbReference type="PANTHER" id="PTHR43214:SF24">
    <property type="entry name" value="TRANSCRIPTIONAL REGULATORY PROTEIN NARL-RELATED"/>
    <property type="match status" value="1"/>
</dbReference>
<keyword evidence="3" id="KW-0238">DNA-binding</keyword>
<comment type="caution">
    <text evidence="8">The sequence shown here is derived from an EMBL/GenBank/DDBJ whole genome shotgun (WGS) entry which is preliminary data.</text>
</comment>
<dbReference type="PROSITE" id="PS50110">
    <property type="entry name" value="RESPONSE_REGULATORY"/>
    <property type="match status" value="1"/>
</dbReference>
<evidence type="ECO:0000256" key="1">
    <source>
        <dbReference type="ARBA" id="ARBA00022553"/>
    </source>
</evidence>
<feature type="domain" description="Response regulatory" evidence="7">
    <location>
        <begin position="7"/>
        <end position="132"/>
    </location>
</feature>
<protein>
    <submittedName>
        <fullName evidence="8">Response regulator transcription factor</fullName>
    </submittedName>
</protein>
<dbReference type="SUPFAM" id="SSF46894">
    <property type="entry name" value="C-terminal effector domain of the bipartite response regulators"/>
    <property type="match status" value="1"/>
</dbReference>
<dbReference type="CDD" id="cd17535">
    <property type="entry name" value="REC_NarL-like"/>
    <property type="match status" value="1"/>
</dbReference>
<keyword evidence="2" id="KW-0805">Transcription regulation</keyword>